<dbReference type="InterPro" id="IPR052945">
    <property type="entry name" value="Mitotic_Regulator"/>
</dbReference>
<dbReference type="InterPro" id="IPR011990">
    <property type="entry name" value="TPR-like_helical_dom_sf"/>
</dbReference>
<dbReference type="Proteomes" id="UP000269041">
    <property type="component" value="Unassembled WGS sequence"/>
</dbReference>
<keyword evidence="3" id="KW-1133">Transmembrane helix</keyword>
<evidence type="ECO:0000313" key="4">
    <source>
        <dbReference type="EMBL" id="RSD30287.1"/>
    </source>
</evidence>
<dbReference type="SUPFAM" id="SSF81901">
    <property type="entry name" value="HCP-like"/>
    <property type="match status" value="1"/>
</dbReference>
<dbReference type="PANTHER" id="PTHR43628">
    <property type="entry name" value="ACTIVATOR OF C KINASE PROTEIN 1-RELATED"/>
    <property type="match status" value="1"/>
</dbReference>
<keyword evidence="1" id="KW-0175">Coiled coil</keyword>
<evidence type="ECO:0000256" key="1">
    <source>
        <dbReference type="SAM" id="Coils"/>
    </source>
</evidence>
<dbReference type="EMBL" id="RSFA01000074">
    <property type="protein sequence ID" value="RSD30287.1"/>
    <property type="molecule type" value="Genomic_DNA"/>
</dbReference>
<dbReference type="RefSeq" id="WP_125322510.1">
    <property type="nucleotide sequence ID" value="NZ_AP024890.1"/>
</dbReference>
<feature type="coiled-coil region" evidence="1">
    <location>
        <begin position="30"/>
        <end position="64"/>
    </location>
</feature>
<reference evidence="4 5" key="1">
    <citation type="submission" date="2018-12" db="EMBL/GenBank/DDBJ databases">
        <title>Genomic taxonomy of the Vibrionaceae family.</title>
        <authorList>
            <person name="Gomez-Gil B."/>
            <person name="Enciso-Ibarra K."/>
        </authorList>
    </citation>
    <scope>NUCLEOTIDE SEQUENCE [LARGE SCALE GENOMIC DNA]</scope>
    <source>
        <strain evidence="4 5">CAIM 594</strain>
    </source>
</reference>
<name>A0A3R9G1R9_9VIBR</name>
<dbReference type="OrthoDB" id="6114904at2"/>
<dbReference type="Gene3D" id="1.25.40.10">
    <property type="entry name" value="Tetratricopeptide repeat domain"/>
    <property type="match status" value="2"/>
</dbReference>
<feature type="region of interest" description="Disordered" evidence="2">
    <location>
        <begin position="340"/>
        <end position="382"/>
    </location>
</feature>
<organism evidence="4 5">
    <name type="scientific">Vibrio pectenicida</name>
    <dbReference type="NCBI Taxonomy" id="62763"/>
    <lineage>
        <taxon>Bacteria</taxon>
        <taxon>Pseudomonadati</taxon>
        <taxon>Pseudomonadota</taxon>
        <taxon>Gammaproteobacteria</taxon>
        <taxon>Vibrionales</taxon>
        <taxon>Vibrionaceae</taxon>
        <taxon>Vibrio</taxon>
    </lineage>
</organism>
<keyword evidence="5" id="KW-1185">Reference proteome</keyword>
<comment type="caution">
    <text evidence="4">The sequence shown here is derived from an EMBL/GenBank/DDBJ whole genome shotgun (WGS) entry which is preliminary data.</text>
</comment>
<dbReference type="PANTHER" id="PTHR43628:SF1">
    <property type="entry name" value="CHITIN SYNTHASE REGULATORY FACTOR 2-RELATED"/>
    <property type="match status" value="1"/>
</dbReference>
<dbReference type="Pfam" id="PF08238">
    <property type="entry name" value="Sel1"/>
    <property type="match status" value="5"/>
</dbReference>
<feature type="compositionally biased region" description="Low complexity" evidence="2">
    <location>
        <begin position="354"/>
        <end position="364"/>
    </location>
</feature>
<sequence>MNLIGIAIGATGLLLLGSFIWMLVLQMRKKRLEEQRVERNVAKRKALENNRKEEEKERVQKAEGGDMPTILFLAKEAERMNQKDAVYWYTKAAQLDNVNGMYGIVRLSEKFNDAVLKEQAKFWQVCIKALEGSLPDRYEMAIALFNGLGTDQDVDKAVQVMMQAADHNFVNAQLFLGEWFVSPKNTNPKPGMSTEYYQKAAAMRSNEGRLKLGLNYINGVGVAADFLKGCYWMERAAEKGYTEAMYKVAEEWMKKPPDGESVAYIWLFIASKLGHNQSANLRDQIALNIGVDTVVGLQSLSKPILKKIGENKVGKNSIIKALNKLYKRGIPLEEQDVLQSQEVEAETLQETESTEPSSDDSQSTISPVDQNPDFTQSNIDKT</sequence>
<accession>A0A3R9G1R9</accession>
<keyword evidence="3" id="KW-0812">Transmembrane</keyword>
<protein>
    <submittedName>
        <fullName evidence="4">Sel1 repeat family protein</fullName>
    </submittedName>
</protein>
<feature type="compositionally biased region" description="Polar residues" evidence="2">
    <location>
        <begin position="365"/>
        <end position="382"/>
    </location>
</feature>
<evidence type="ECO:0000256" key="3">
    <source>
        <dbReference type="SAM" id="Phobius"/>
    </source>
</evidence>
<feature type="compositionally biased region" description="Acidic residues" evidence="2">
    <location>
        <begin position="343"/>
        <end position="353"/>
    </location>
</feature>
<dbReference type="InterPro" id="IPR006597">
    <property type="entry name" value="Sel1-like"/>
</dbReference>
<keyword evidence="3" id="KW-0472">Membrane</keyword>
<dbReference type="AlphaFoldDB" id="A0A3R9G1R9"/>
<feature type="transmembrane region" description="Helical" evidence="3">
    <location>
        <begin position="6"/>
        <end position="25"/>
    </location>
</feature>
<evidence type="ECO:0000256" key="2">
    <source>
        <dbReference type="SAM" id="MobiDB-lite"/>
    </source>
</evidence>
<evidence type="ECO:0000313" key="5">
    <source>
        <dbReference type="Proteomes" id="UP000269041"/>
    </source>
</evidence>
<gene>
    <name evidence="4" type="ORF">EJA03_14800</name>
</gene>
<proteinExistence type="predicted"/>
<dbReference type="SMART" id="SM00671">
    <property type="entry name" value="SEL1"/>
    <property type="match status" value="3"/>
</dbReference>